<evidence type="ECO:0000313" key="3">
    <source>
        <dbReference type="Proteomes" id="UP000019132"/>
    </source>
</evidence>
<feature type="region of interest" description="Disordered" evidence="1">
    <location>
        <begin position="30"/>
        <end position="57"/>
    </location>
</feature>
<feature type="compositionally biased region" description="Acidic residues" evidence="1">
    <location>
        <begin position="37"/>
        <end position="51"/>
    </location>
</feature>
<dbReference type="VEuPathDB" id="FungiDB:PYU1_G004867"/>
<dbReference type="EnsemblProtists" id="PYU1_T004878">
    <property type="protein sequence ID" value="PYU1_T004878"/>
    <property type="gene ID" value="PYU1_G004867"/>
</dbReference>
<feature type="compositionally biased region" description="Polar residues" evidence="1">
    <location>
        <begin position="178"/>
        <end position="188"/>
    </location>
</feature>
<reference evidence="3" key="2">
    <citation type="submission" date="2010-04" db="EMBL/GenBank/DDBJ databases">
        <authorList>
            <person name="Buell R."/>
            <person name="Hamilton J."/>
            <person name="Hostetler J."/>
        </authorList>
    </citation>
    <scope>NUCLEOTIDE SEQUENCE [LARGE SCALE GENOMIC DNA]</scope>
    <source>
        <strain evidence="3">DAOM:BR144</strain>
    </source>
</reference>
<reference evidence="3" key="1">
    <citation type="journal article" date="2010" name="Genome Biol.">
        <title>Genome sequence of the necrotrophic plant pathogen Pythium ultimum reveals original pathogenicity mechanisms and effector repertoire.</title>
        <authorList>
            <person name="Levesque C.A."/>
            <person name="Brouwer H."/>
            <person name="Cano L."/>
            <person name="Hamilton J.P."/>
            <person name="Holt C."/>
            <person name="Huitema E."/>
            <person name="Raffaele S."/>
            <person name="Robideau G.P."/>
            <person name="Thines M."/>
            <person name="Win J."/>
            <person name="Zerillo M.M."/>
            <person name="Beakes G.W."/>
            <person name="Boore J.L."/>
            <person name="Busam D."/>
            <person name="Dumas B."/>
            <person name="Ferriera S."/>
            <person name="Fuerstenberg S.I."/>
            <person name="Gachon C.M."/>
            <person name="Gaulin E."/>
            <person name="Govers F."/>
            <person name="Grenville-Briggs L."/>
            <person name="Horner N."/>
            <person name="Hostetler J."/>
            <person name="Jiang R.H."/>
            <person name="Johnson J."/>
            <person name="Krajaejun T."/>
            <person name="Lin H."/>
            <person name="Meijer H.J."/>
            <person name="Moore B."/>
            <person name="Morris P."/>
            <person name="Phuntmart V."/>
            <person name="Puiu D."/>
            <person name="Shetty J."/>
            <person name="Stajich J.E."/>
            <person name="Tripathy S."/>
            <person name="Wawra S."/>
            <person name="van West P."/>
            <person name="Whitty B.R."/>
            <person name="Coutinho P.M."/>
            <person name="Henrissat B."/>
            <person name="Martin F."/>
            <person name="Thomas P.D."/>
            <person name="Tyler B.M."/>
            <person name="De Vries R.P."/>
            <person name="Kamoun S."/>
            <person name="Yandell M."/>
            <person name="Tisserat N."/>
            <person name="Buell C.R."/>
        </authorList>
    </citation>
    <scope>NUCLEOTIDE SEQUENCE</scope>
    <source>
        <strain evidence="3">DAOM:BR144</strain>
    </source>
</reference>
<proteinExistence type="predicted"/>
<feature type="region of interest" description="Disordered" evidence="1">
    <location>
        <begin position="228"/>
        <end position="294"/>
    </location>
</feature>
<accession>K3WIT6</accession>
<organism evidence="2 3">
    <name type="scientific">Globisporangium ultimum (strain ATCC 200006 / CBS 805.95 / DAOM BR144)</name>
    <name type="common">Pythium ultimum</name>
    <dbReference type="NCBI Taxonomy" id="431595"/>
    <lineage>
        <taxon>Eukaryota</taxon>
        <taxon>Sar</taxon>
        <taxon>Stramenopiles</taxon>
        <taxon>Oomycota</taxon>
        <taxon>Peronosporomycetes</taxon>
        <taxon>Pythiales</taxon>
        <taxon>Pythiaceae</taxon>
        <taxon>Globisporangium</taxon>
    </lineage>
</organism>
<evidence type="ECO:0000313" key="2">
    <source>
        <dbReference type="EnsemblProtists" id="PYU1_T004878"/>
    </source>
</evidence>
<feature type="compositionally biased region" description="Basic and acidic residues" evidence="1">
    <location>
        <begin position="283"/>
        <end position="294"/>
    </location>
</feature>
<dbReference type="eggNOG" id="ENOG502R6IZ">
    <property type="taxonomic scope" value="Eukaryota"/>
</dbReference>
<protein>
    <submittedName>
        <fullName evidence="2">Uncharacterized protein</fullName>
    </submittedName>
</protein>
<dbReference type="HOGENOM" id="CLU_948266_0_0_1"/>
<sequence length="294" mass="33024">MELRRAIELEHQELLLREQKSVAFATQATVEIHGGDDDGEDASPLDNDEDELKLQEQQMRRLSVHDGVTGSDGEQHDEDADKYFGGERDDDEGCCFVASPEIAAFLGMAIPSLHPQNLLPPMAPKAASFSGHQYARNRSSSDGNHHSLQFPHHQQQRMVPCSPPVPIPKRQWKRRRNSVTGSIVSSPTSRGRFLSDAAEYANYSKTQCEARLWDEDWNFKLSLESRESFEAGRSRRNSTNRSPTSETSAVVWKQHSTASMASTTDTVHDDDSPCLSDEEDDENDHHVFAMDDLE</sequence>
<feature type="compositionally biased region" description="Polar residues" evidence="1">
    <location>
        <begin position="254"/>
        <end position="265"/>
    </location>
</feature>
<dbReference type="Proteomes" id="UP000019132">
    <property type="component" value="Unassembled WGS sequence"/>
</dbReference>
<name>K3WIT6_GLOUD</name>
<dbReference type="AlphaFoldDB" id="K3WIT6"/>
<feature type="region of interest" description="Disordered" evidence="1">
    <location>
        <begin position="129"/>
        <end position="188"/>
    </location>
</feature>
<dbReference type="EMBL" id="GL376564">
    <property type="status" value="NOT_ANNOTATED_CDS"/>
    <property type="molecule type" value="Genomic_DNA"/>
</dbReference>
<reference evidence="2" key="3">
    <citation type="submission" date="2015-02" db="UniProtKB">
        <authorList>
            <consortium name="EnsemblProtists"/>
        </authorList>
    </citation>
    <scope>IDENTIFICATION</scope>
    <source>
        <strain evidence="2">DAOM BR144</strain>
    </source>
</reference>
<keyword evidence="3" id="KW-1185">Reference proteome</keyword>
<evidence type="ECO:0000256" key="1">
    <source>
        <dbReference type="SAM" id="MobiDB-lite"/>
    </source>
</evidence>
<dbReference type="InParanoid" id="K3WIT6"/>
<feature type="compositionally biased region" description="Low complexity" evidence="1">
    <location>
        <begin position="237"/>
        <end position="248"/>
    </location>
</feature>